<proteinExistence type="inferred from homology"/>
<sequence>MRRIFAVMSTLNVTLIQTDLAWHDPAANRTRLQKHFGGLAGQTDLIVLPEMFTTGFTMEAESVAEPANGPTVAWMSEQAAAIGAVVTGSIATRDGDRYYNRLVWMRPDGTHEAYDKRHLFRMAHEHDHYAAGSRRLVVELKGWKILPLVCYDLRFPVWSRNRIGGDDGYDVLLYVANWPERRRYPWQTLLKARAIENLSFCIGVNRVGKDGTGINYTGDSAAIDYLGQPMTPPSEQEFVTTVSLDKTALDGFRAKFPAHLDADDFHLTGLEP</sequence>
<evidence type="ECO:0000256" key="2">
    <source>
        <dbReference type="ARBA" id="ARBA00022801"/>
    </source>
</evidence>
<comment type="caution">
    <text evidence="7">The sequence shown here is derived from an EMBL/GenBank/DDBJ whole genome shotgun (WGS) entry which is preliminary data.</text>
</comment>
<dbReference type="EC" id="3.5.1.3" evidence="3"/>
<dbReference type="PROSITE" id="PS50263">
    <property type="entry name" value="CN_HYDROLASE"/>
    <property type="match status" value="1"/>
</dbReference>
<reference evidence="8" key="1">
    <citation type="submission" date="2020-01" db="EMBL/GenBank/DDBJ databases">
        <title>'Steroidobacter agaridevorans' sp. nov., agar-degrading bacteria isolated from rhizosphere soils.</title>
        <authorList>
            <person name="Ikenaga M."/>
            <person name="Kataoka M."/>
            <person name="Murouchi A."/>
            <person name="Katsuragi S."/>
            <person name="Sakai M."/>
        </authorList>
    </citation>
    <scope>NUCLEOTIDE SEQUENCE [LARGE SCALE GENOMIC DNA]</scope>
    <source>
        <strain evidence="8">YU21-B</strain>
    </source>
</reference>
<dbReference type="Gene3D" id="3.60.110.10">
    <property type="entry name" value="Carbon-nitrogen hydrolase"/>
    <property type="match status" value="1"/>
</dbReference>
<comment type="similarity">
    <text evidence="1">Belongs to the carbon-nitrogen hydrolase superfamily. NIT1/NIT2 family.</text>
</comment>
<dbReference type="InterPro" id="IPR001110">
    <property type="entry name" value="UPF0012_CS"/>
</dbReference>
<evidence type="ECO:0000256" key="4">
    <source>
        <dbReference type="ARBA" id="ARBA00052904"/>
    </source>
</evidence>
<dbReference type="InterPro" id="IPR052737">
    <property type="entry name" value="Omega-amidase_YafV"/>
</dbReference>
<gene>
    <name evidence="7" type="ORF">GCM10011487_70080</name>
</gene>
<evidence type="ECO:0000256" key="5">
    <source>
        <dbReference type="ARBA" id="ARBA00072139"/>
    </source>
</evidence>
<dbReference type="InterPro" id="IPR003010">
    <property type="entry name" value="C-N_Hydrolase"/>
</dbReference>
<dbReference type="FunFam" id="3.60.110.10:FF:000004">
    <property type="entry name" value="Carbon-nitrogen hydrolase"/>
    <property type="match status" value="1"/>
</dbReference>
<evidence type="ECO:0000256" key="3">
    <source>
        <dbReference type="ARBA" id="ARBA00039118"/>
    </source>
</evidence>
<keyword evidence="2 7" id="KW-0378">Hydrolase</keyword>
<dbReference type="Proteomes" id="UP000445000">
    <property type="component" value="Unassembled WGS sequence"/>
</dbReference>
<dbReference type="PANTHER" id="PTHR47799">
    <property type="entry name" value="OMEGA-AMIDASE YAFV"/>
    <property type="match status" value="1"/>
</dbReference>
<evidence type="ECO:0000313" key="7">
    <source>
        <dbReference type="EMBL" id="GFE85008.1"/>
    </source>
</evidence>
<dbReference type="InterPro" id="IPR036526">
    <property type="entry name" value="C-N_Hydrolase_sf"/>
</dbReference>
<dbReference type="CDD" id="cd07575">
    <property type="entry name" value="Xc-1258_like"/>
    <property type="match status" value="1"/>
</dbReference>
<dbReference type="PANTHER" id="PTHR47799:SF1">
    <property type="entry name" value="OMEGA-AMIDASE YAFV"/>
    <property type="match status" value="1"/>
</dbReference>
<dbReference type="EMBL" id="BLJN01000013">
    <property type="protein sequence ID" value="GFE85008.1"/>
    <property type="molecule type" value="Genomic_DNA"/>
</dbReference>
<comment type="catalytic activity">
    <reaction evidence="4">
        <text>a monoamide of a dicarboxylate + H2O = a dicarboxylate + NH4(+)</text>
        <dbReference type="Rhea" id="RHEA:11716"/>
        <dbReference type="ChEBI" id="CHEBI:15377"/>
        <dbReference type="ChEBI" id="CHEBI:28938"/>
        <dbReference type="ChEBI" id="CHEBI:28965"/>
        <dbReference type="ChEBI" id="CHEBI:77450"/>
        <dbReference type="EC" id="3.5.1.3"/>
    </reaction>
</comment>
<protein>
    <recommendedName>
        <fullName evidence="5">Omega-amidase YafV</fullName>
        <ecNumber evidence="3">3.5.1.3</ecNumber>
    </recommendedName>
</protein>
<dbReference type="GO" id="GO:0106008">
    <property type="term" value="F:2-oxoglutaramate amidase activity"/>
    <property type="evidence" value="ECO:0007669"/>
    <property type="project" value="TreeGrafter"/>
</dbReference>
<dbReference type="NCBIfam" id="NF007757">
    <property type="entry name" value="PRK10438.1"/>
    <property type="match status" value="1"/>
</dbReference>
<dbReference type="AlphaFoldDB" id="A0A829YR09"/>
<dbReference type="Pfam" id="PF00795">
    <property type="entry name" value="CN_hydrolase"/>
    <property type="match status" value="1"/>
</dbReference>
<evidence type="ECO:0000313" key="8">
    <source>
        <dbReference type="Proteomes" id="UP000445000"/>
    </source>
</evidence>
<name>A0A829YR09_9GAMM</name>
<evidence type="ECO:0000256" key="1">
    <source>
        <dbReference type="ARBA" id="ARBA00010613"/>
    </source>
</evidence>
<accession>A0A829YR09</accession>
<feature type="domain" description="CN hydrolase" evidence="6">
    <location>
        <begin position="11"/>
        <end position="246"/>
    </location>
</feature>
<dbReference type="PROSITE" id="PS01227">
    <property type="entry name" value="UPF0012"/>
    <property type="match status" value="1"/>
</dbReference>
<keyword evidence="8" id="KW-1185">Reference proteome</keyword>
<dbReference type="SUPFAM" id="SSF56317">
    <property type="entry name" value="Carbon-nitrogen hydrolase"/>
    <property type="match status" value="1"/>
</dbReference>
<evidence type="ECO:0000259" key="6">
    <source>
        <dbReference type="PROSITE" id="PS50263"/>
    </source>
</evidence>
<organism evidence="7 8">
    <name type="scientific">Steroidobacter agaridevorans</name>
    <dbReference type="NCBI Taxonomy" id="2695856"/>
    <lineage>
        <taxon>Bacteria</taxon>
        <taxon>Pseudomonadati</taxon>
        <taxon>Pseudomonadota</taxon>
        <taxon>Gammaproteobacteria</taxon>
        <taxon>Steroidobacterales</taxon>
        <taxon>Steroidobacteraceae</taxon>
        <taxon>Steroidobacter</taxon>
    </lineage>
</organism>
<dbReference type="GO" id="GO:0050152">
    <property type="term" value="F:omega-amidase activity"/>
    <property type="evidence" value="ECO:0007669"/>
    <property type="project" value="UniProtKB-EC"/>
</dbReference>